<proteinExistence type="inferred from homology"/>
<feature type="domain" description="ABC transporter" evidence="5">
    <location>
        <begin position="13"/>
        <end position="260"/>
    </location>
</feature>
<evidence type="ECO:0000256" key="4">
    <source>
        <dbReference type="ARBA" id="ARBA00022840"/>
    </source>
</evidence>
<dbReference type="InterPro" id="IPR017871">
    <property type="entry name" value="ABC_transporter-like_CS"/>
</dbReference>
<evidence type="ECO:0000259" key="5">
    <source>
        <dbReference type="PROSITE" id="PS50893"/>
    </source>
</evidence>
<dbReference type="CDD" id="cd03257">
    <property type="entry name" value="ABC_NikE_OppD_transporters"/>
    <property type="match status" value="1"/>
</dbReference>
<dbReference type="InterPro" id="IPR027417">
    <property type="entry name" value="P-loop_NTPase"/>
</dbReference>
<dbReference type="InterPro" id="IPR003593">
    <property type="entry name" value="AAA+_ATPase"/>
</dbReference>
<dbReference type="EMBL" id="JAUSTP010000012">
    <property type="protein sequence ID" value="MDQ0189887.1"/>
    <property type="molecule type" value="Genomic_DNA"/>
</dbReference>
<keyword evidence="7" id="KW-1185">Reference proteome</keyword>
<keyword evidence="2" id="KW-0813">Transport</keyword>
<evidence type="ECO:0000256" key="1">
    <source>
        <dbReference type="ARBA" id="ARBA00005417"/>
    </source>
</evidence>
<dbReference type="PROSITE" id="PS50893">
    <property type="entry name" value="ABC_TRANSPORTER_2"/>
    <property type="match status" value="1"/>
</dbReference>
<dbReference type="SMART" id="SM00382">
    <property type="entry name" value="AAA"/>
    <property type="match status" value="1"/>
</dbReference>
<dbReference type="NCBIfam" id="TIGR01727">
    <property type="entry name" value="oligo_HPY"/>
    <property type="match status" value="1"/>
</dbReference>
<dbReference type="PROSITE" id="PS00211">
    <property type="entry name" value="ABC_TRANSPORTER_1"/>
    <property type="match status" value="1"/>
</dbReference>
<protein>
    <submittedName>
        <fullName evidence="6">Oligopeptide/dipeptide ABC transporter ATP-binding protein</fullName>
    </submittedName>
</protein>
<evidence type="ECO:0000313" key="7">
    <source>
        <dbReference type="Proteomes" id="UP001232973"/>
    </source>
</evidence>
<evidence type="ECO:0000256" key="3">
    <source>
        <dbReference type="ARBA" id="ARBA00022741"/>
    </source>
</evidence>
<dbReference type="SUPFAM" id="SSF52540">
    <property type="entry name" value="P-loop containing nucleoside triphosphate hydrolases"/>
    <property type="match status" value="1"/>
</dbReference>
<evidence type="ECO:0000256" key="2">
    <source>
        <dbReference type="ARBA" id="ARBA00022448"/>
    </source>
</evidence>
<gene>
    <name evidence="6" type="ORF">J2S03_001750</name>
</gene>
<accession>A0ABT9XI63</accession>
<comment type="similarity">
    <text evidence="1">Belongs to the ABC transporter superfamily.</text>
</comment>
<keyword evidence="4 6" id="KW-0067">ATP-binding</keyword>
<dbReference type="InterPro" id="IPR003439">
    <property type="entry name" value="ABC_transporter-like_ATP-bd"/>
</dbReference>
<dbReference type="Gene3D" id="3.40.50.300">
    <property type="entry name" value="P-loop containing nucleotide triphosphate hydrolases"/>
    <property type="match status" value="1"/>
</dbReference>
<reference evidence="6 7" key="1">
    <citation type="submission" date="2023-07" db="EMBL/GenBank/DDBJ databases">
        <title>Genomic Encyclopedia of Type Strains, Phase IV (KMG-IV): sequencing the most valuable type-strain genomes for metagenomic binning, comparative biology and taxonomic classification.</title>
        <authorList>
            <person name="Goeker M."/>
        </authorList>
    </citation>
    <scope>NUCLEOTIDE SEQUENCE [LARGE SCALE GENOMIC DNA]</scope>
    <source>
        <strain evidence="6 7">DSM 4006</strain>
    </source>
</reference>
<sequence length="341" mass="37974">MIPAKVEYETPLLEVRDLKKYYPVSSPLGRGQVVKAVDGISFSVPQGTTLGLVGESGCGKSTVGRSVLNLQPPTSGAVRFQGRDILSTSRKEWRALRREMQIVFQDPFSSLNGRKRIRTLLEEPFHIHGMGTGTLQQELDTLLDLVGLPKNSLNKFPHEFSGGQRQRIVIARAIALRPKFIVCDEPVSALDVSVQSQIVNLFRRLQRELGLTYLFISHDLSVVHHISDHIGVMYLGKMVELSTNDNIYTRPAHPYTLALLSSVPLPDPVEQRSRAKIILTGDLPSPMNPPSGCRFHTRCPFAEARCSVEEPSWREIRKDHWVACHFPKMASDGGGQHVPSA</sequence>
<dbReference type="GO" id="GO:0005524">
    <property type="term" value="F:ATP binding"/>
    <property type="evidence" value="ECO:0007669"/>
    <property type="project" value="UniProtKB-KW"/>
</dbReference>
<dbReference type="InterPro" id="IPR050319">
    <property type="entry name" value="ABC_transp_ATP-bind"/>
</dbReference>
<name>A0ABT9XI63_9BACL</name>
<dbReference type="Pfam" id="PF08352">
    <property type="entry name" value="oligo_HPY"/>
    <property type="match status" value="1"/>
</dbReference>
<keyword evidence="3" id="KW-0547">Nucleotide-binding</keyword>
<dbReference type="RefSeq" id="WP_274457001.1">
    <property type="nucleotide sequence ID" value="NZ_CP067097.1"/>
</dbReference>
<dbReference type="Proteomes" id="UP001232973">
    <property type="component" value="Unassembled WGS sequence"/>
</dbReference>
<comment type="caution">
    <text evidence="6">The sequence shown here is derived from an EMBL/GenBank/DDBJ whole genome shotgun (WGS) entry which is preliminary data.</text>
</comment>
<evidence type="ECO:0000313" key="6">
    <source>
        <dbReference type="EMBL" id="MDQ0189887.1"/>
    </source>
</evidence>
<organism evidence="6 7">
    <name type="scientific">Alicyclobacillus cycloheptanicus</name>
    <dbReference type="NCBI Taxonomy" id="1457"/>
    <lineage>
        <taxon>Bacteria</taxon>
        <taxon>Bacillati</taxon>
        <taxon>Bacillota</taxon>
        <taxon>Bacilli</taxon>
        <taxon>Bacillales</taxon>
        <taxon>Alicyclobacillaceae</taxon>
        <taxon>Alicyclobacillus</taxon>
    </lineage>
</organism>
<dbReference type="PANTHER" id="PTHR43776:SF7">
    <property type="entry name" value="D,D-DIPEPTIDE TRANSPORT ATP-BINDING PROTEIN DDPF-RELATED"/>
    <property type="match status" value="1"/>
</dbReference>
<dbReference type="PANTHER" id="PTHR43776">
    <property type="entry name" value="TRANSPORT ATP-BINDING PROTEIN"/>
    <property type="match status" value="1"/>
</dbReference>
<dbReference type="Pfam" id="PF00005">
    <property type="entry name" value="ABC_tran"/>
    <property type="match status" value="1"/>
</dbReference>
<dbReference type="InterPro" id="IPR013563">
    <property type="entry name" value="Oligopep_ABC_C"/>
</dbReference>